<evidence type="ECO:0000313" key="1">
    <source>
        <dbReference type="EMBL" id="SOQ52048.1"/>
    </source>
</evidence>
<dbReference type="EMBL" id="ODYU01008437">
    <property type="protein sequence ID" value="SOQ52048.1"/>
    <property type="molecule type" value="Genomic_DNA"/>
</dbReference>
<gene>
    <name evidence="1" type="ORF">SFRICE_015480</name>
</gene>
<sequence length="87" mass="9619">MHTGVFIERLWGSFEKRRSVETATLYSYSQEAGNALVTHLVFQVSMGGGHCLPSGNKCARLPACSIKKVKLSRPKCEDRVVSQANHI</sequence>
<proteinExistence type="predicted"/>
<protein>
    <submittedName>
        <fullName evidence="1">SFRICE_015480</fullName>
    </submittedName>
</protein>
<name>A0A2H1WG49_SPOFR</name>
<organism evidence="1">
    <name type="scientific">Spodoptera frugiperda</name>
    <name type="common">Fall armyworm</name>
    <dbReference type="NCBI Taxonomy" id="7108"/>
    <lineage>
        <taxon>Eukaryota</taxon>
        <taxon>Metazoa</taxon>
        <taxon>Ecdysozoa</taxon>
        <taxon>Arthropoda</taxon>
        <taxon>Hexapoda</taxon>
        <taxon>Insecta</taxon>
        <taxon>Pterygota</taxon>
        <taxon>Neoptera</taxon>
        <taxon>Endopterygota</taxon>
        <taxon>Lepidoptera</taxon>
        <taxon>Glossata</taxon>
        <taxon>Ditrysia</taxon>
        <taxon>Noctuoidea</taxon>
        <taxon>Noctuidae</taxon>
        <taxon>Amphipyrinae</taxon>
        <taxon>Spodoptera</taxon>
    </lineage>
</organism>
<accession>A0A2H1WG49</accession>
<dbReference type="AlphaFoldDB" id="A0A2H1WG49"/>
<reference evidence="1" key="1">
    <citation type="submission" date="2016-07" db="EMBL/GenBank/DDBJ databases">
        <authorList>
            <person name="Bretaudeau A."/>
        </authorList>
    </citation>
    <scope>NUCLEOTIDE SEQUENCE</scope>
    <source>
        <strain evidence="1">Rice</strain>
        <tissue evidence="1">Whole body</tissue>
    </source>
</reference>